<evidence type="ECO:0000256" key="2">
    <source>
        <dbReference type="ARBA" id="ARBA00022741"/>
    </source>
</evidence>
<organism evidence="8 9">
    <name type="scientific">Tetrapyrgos nigripes</name>
    <dbReference type="NCBI Taxonomy" id="182062"/>
    <lineage>
        <taxon>Eukaryota</taxon>
        <taxon>Fungi</taxon>
        <taxon>Dikarya</taxon>
        <taxon>Basidiomycota</taxon>
        <taxon>Agaricomycotina</taxon>
        <taxon>Agaricomycetes</taxon>
        <taxon>Agaricomycetidae</taxon>
        <taxon>Agaricales</taxon>
        <taxon>Marasmiineae</taxon>
        <taxon>Marasmiaceae</taxon>
        <taxon>Tetrapyrgos</taxon>
    </lineage>
</organism>
<dbReference type="Proteomes" id="UP000559256">
    <property type="component" value="Unassembled WGS sequence"/>
</dbReference>
<dbReference type="GO" id="GO:0043138">
    <property type="term" value="F:3'-5' DNA helicase activity"/>
    <property type="evidence" value="ECO:0007669"/>
    <property type="project" value="UniProtKB-EC"/>
</dbReference>
<dbReference type="GO" id="GO:0005524">
    <property type="term" value="F:ATP binding"/>
    <property type="evidence" value="ECO:0007669"/>
    <property type="project" value="UniProtKB-KW"/>
</dbReference>
<dbReference type="GO" id="GO:0009378">
    <property type="term" value="F:four-way junction helicase activity"/>
    <property type="evidence" value="ECO:0007669"/>
    <property type="project" value="TreeGrafter"/>
</dbReference>
<evidence type="ECO:0000259" key="6">
    <source>
        <dbReference type="PROSITE" id="PS51192"/>
    </source>
</evidence>
<comment type="catalytic activity">
    <reaction evidence="4">
        <text>Couples ATP hydrolysis with the unwinding of duplex DNA by translocating in the 3'-5' direction.</text>
        <dbReference type="EC" id="5.6.2.4"/>
    </reaction>
</comment>
<feature type="domain" description="Helicase C-terminal" evidence="7">
    <location>
        <begin position="200"/>
        <end position="307"/>
    </location>
</feature>
<dbReference type="Gene3D" id="3.40.50.300">
    <property type="entry name" value="P-loop containing nucleotide triphosphate hydrolases"/>
    <property type="match status" value="2"/>
</dbReference>
<evidence type="ECO:0000256" key="1">
    <source>
        <dbReference type="ARBA" id="ARBA00005446"/>
    </source>
</evidence>
<keyword evidence="9" id="KW-1185">Reference proteome</keyword>
<dbReference type="InterPro" id="IPR027417">
    <property type="entry name" value="P-loop_NTPase"/>
</dbReference>
<protein>
    <recommendedName>
        <fullName evidence="5">DNA 3'-5' helicase</fullName>
        <ecNumber evidence="5">5.6.2.4</ecNumber>
    </recommendedName>
</protein>
<comment type="caution">
    <text evidence="8">The sequence shown here is derived from an EMBL/GenBank/DDBJ whole genome shotgun (WGS) entry which is preliminary data.</text>
</comment>
<dbReference type="Pfam" id="PF00271">
    <property type="entry name" value="Helicase_C"/>
    <property type="match status" value="1"/>
</dbReference>
<dbReference type="GO" id="GO:0003676">
    <property type="term" value="F:nucleic acid binding"/>
    <property type="evidence" value="ECO:0007669"/>
    <property type="project" value="InterPro"/>
</dbReference>
<feature type="domain" description="Helicase ATP-binding" evidence="6">
    <location>
        <begin position="1"/>
        <end position="172"/>
    </location>
</feature>
<comment type="similarity">
    <text evidence="1">Belongs to the helicase family. RecQ subfamily.</text>
</comment>
<dbReference type="AlphaFoldDB" id="A0A8H5LPY8"/>
<dbReference type="EMBL" id="JAACJM010000029">
    <property type="protein sequence ID" value="KAF5365091.1"/>
    <property type="molecule type" value="Genomic_DNA"/>
</dbReference>
<evidence type="ECO:0000313" key="9">
    <source>
        <dbReference type="Proteomes" id="UP000559256"/>
    </source>
</evidence>
<dbReference type="GO" id="GO:0006281">
    <property type="term" value="P:DNA repair"/>
    <property type="evidence" value="ECO:0007669"/>
    <property type="project" value="TreeGrafter"/>
</dbReference>
<evidence type="ECO:0000256" key="5">
    <source>
        <dbReference type="ARBA" id="ARBA00034808"/>
    </source>
</evidence>
<dbReference type="InterPro" id="IPR014001">
    <property type="entry name" value="Helicase_ATP-bd"/>
</dbReference>
<dbReference type="InterPro" id="IPR011545">
    <property type="entry name" value="DEAD/DEAH_box_helicase_dom"/>
</dbReference>
<evidence type="ECO:0000313" key="8">
    <source>
        <dbReference type="EMBL" id="KAF5365091.1"/>
    </source>
</evidence>
<evidence type="ECO:0000259" key="7">
    <source>
        <dbReference type="PROSITE" id="PS51194"/>
    </source>
</evidence>
<dbReference type="EC" id="5.6.2.4" evidence="5"/>
<dbReference type="PANTHER" id="PTHR13710">
    <property type="entry name" value="DNA HELICASE RECQ FAMILY MEMBER"/>
    <property type="match status" value="1"/>
</dbReference>
<reference evidence="8 9" key="1">
    <citation type="journal article" date="2020" name="ISME J.">
        <title>Uncovering the hidden diversity of litter-decomposition mechanisms in mushroom-forming fungi.</title>
        <authorList>
            <person name="Floudas D."/>
            <person name="Bentzer J."/>
            <person name="Ahren D."/>
            <person name="Johansson T."/>
            <person name="Persson P."/>
            <person name="Tunlid A."/>
        </authorList>
    </citation>
    <scope>NUCLEOTIDE SEQUENCE [LARGE SCALE GENOMIC DNA]</scope>
    <source>
        <strain evidence="8 9">CBS 291.85</strain>
    </source>
</reference>
<keyword evidence="2" id="KW-0547">Nucleotide-binding</keyword>
<dbReference type="GO" id="GO:0030894">
    <property type="term" value="C:replisome"/>
    <property type="evidence" value="ECO:0007669"/>
    <property type="project" value="TreeGrafter"/>
</dbReference>
<dbReference type="PROSITE" id="PS51194">
    <property type="entry name" value="HELICASE_CTER"/>
    <property type="match status" value="1"/>
</dbReference>
<evidence type="ECO:0000256" key="3">
    <source>
        <dbReference type="ARBA" id="ARBA00022840"/>
    </source>
</evidence>
<dbReference type="PANTHER" id="PTHR13710:SF84">
    <property type="entry name" value="ATP-DEPENDENT DNA HELICASE RECS-RELATED"/>
    <property type="match status" value="1"/>
</dbReference>
<dbReference type="GO" id="GO:0005737">
    <property type="term" value="C:cytoplasm"/>
    <property type="evidence" value="ECO:0007669"/>
    <property type="project" value="TreeGrafter"/>
</dbReference>
<dbReference type="SUPFAM" id="SSF52540">
    <property type="entry name" value="P-loop containing nucleoside triphosphate hydrolases"/>
    <property type="match status" value="1"/>
</dbReference>
<dbReference type="InterPro" id="IPR001650">
    <property type="entry name" value="Helicase_C-like"/>
</dbReference>
<dbReference type="PROSITE" id="PS51192">
    <property type="entry name" value="HELICASE_ATP_BIND_1"/>
    <property type="match status" value="1"/>
</dbReference>
<name>A0A8H5LPY8_9AGAR</name>
<evidence type="ECO:0000256" key="4">
    <source>
        <dbReference type="ARBA" id="ARBA00034617"/>
    </source>
</evidence>
<accession>A0A8H5LPY8</accession>
<sequence length="307" mass="35015">MYDVPTSGGKTLVFWYPFFYHWHPGDIDPEARKVILVISPLNVLMDAQKAFLWLLSTLPVNLRIYLSCARDDSPQRCLKYRVIITSLETALKSSFHEQLLKTKAFKDACIEVVVNEAHCIMEWGGDFQLDYDLVGKLLARCPSHVPILVASATMPEEVRHAIQQKLDIPTDTAHIAVSNAKANVSLSVRVIQHPIHTYTDLLSLFPFDSSPFPQTIIYVNTRKEAEVIQDFLCKHRPELMPADAIEFYHHNIGEKRKTIIQERLESGYLTCVIATDALGMGMNFKRVKHIILWQEPRSFLSLVQKIG</sequence>
<gene>
    <name evidence="8" type="ORF">D9758_010974</name>
</gene>
<keyword evidence="3" id="KW-0067">ATP-binding</keyword>
<proteinExistence type="inferred from homology"/>
<dbReference type="GO" id="GO:0006310">
    <property type="term" value="P:DNA recombination"/>
    <property type="evidence" value="ECO:0007669"/>
    <property type="project" value="TreeGrafter"/>
</dbReference>
<dbReference type="OrthoDB" id="10261556at2759"/>
<dbReference type="Pfam" id="PF00270">
    <property type="entry name" value="DEAD"/>
    <property type="match status" value="1"/>
</dbReference>